<dbReference type="Proteomes" id="UP000887013">
    <property type="component" value="Unassembled WGS sequence"/>
</dbReference>
<name>A0A8X6Q1V8_NEPPI</name>
<reference evidence="1" key="1">
    <citation type="submission" date="2020-08" db="EMBL/GenBank/DDBJ databases">
        <title>Multicomponent nature underlies the extraordinary mechanical properties of spider dragline silk.</title>
        <authorList>
            <person name="Kono N."/>
            <person name="Nakamura H."/>
            <person name="Mori M."/>
            <person name="Yoshida Y."/>
            <person name="Ohtoshi R."/>
            <person name="Malay A.D."/>
            <person name="Moran D.A.P."/>
            <person name="Tomita M."/>
            <person name="Numata K."/>
            <person name="Arakawa K."/>
        </authorList>
    </citation>
    <scope>NUCLEOTIDE SEQUENCE</scope>
</reference>
<dbReference type="EMBL" id="BMAW01025374">
    <property type="protein sequence ID" value="GFT92234.1"/>
    <property type="molecule type" value="Genomic_DNA"/>
</dbReference>
<accession>A0A8X6Q1V8</accession>
<sequence>MTYLFCVHHEHWSYLQRNHDAPIDGRNFFVNICWQLTFCIEKMLPFFTFGGLQNQNTRSKDILLKPDLPQDWQKTQRRKKRIKVKANVNAQTKTFPFLFPE</sequence>
<evidence type="ECO:0000313" key="1">
    <source>
        <dbReference type="EMBL" id="GFT92234.1"/>
    </source>
</evidence>
<dbReference type="AlphaFoldDB" id="A0A8X6Q1V8"/>
<organism evidence="1 2">
    <name type="scientific">Nephila pilipes</name>
    <name type="common">Giant wood spider</name>
    <name type="synonym">Nephila maculata</name>
    <dbReference type="NCBI Taxonomy" id="299642"/>
    <lineage>
        <taxon>Eukaryota</taxon>
        <taxon>Metazoa</taxon>
        <taxon>Ecdysozoa</taxon>
        <taxon>Arthropoda</taxon>
        <taxon>Chelicerata</taxon>
        <taxon>Arachnida</taxon>
        <taxon>Araneae</taxon>
        <taxon>Araneomorphae</taxon>
        <taxon>Entelegynae</taxon>
        <taxon>Araneoidea</taxon>
        <taxon>Nephilidae</taxon>
        <taxon>Nephila</taxon>
    </lineage>
</organism>
<proteinExistence type="predicted"/>
<gene>
    <name evidence="1" type="ORF">NPIL_332711</name>
</gene>
<keyword evidence="2" id="KW-1185">Reference proteome</keyword>
<comment type="caution">
    <text evidence="1">The sequence shown here is derived from an EMBL/GenBank/DDBJ whole genome shotgun (WGS) entry which is preliminary data.</text>
</comment>
<evidence type="ECO:0000313" key="2">
    <source>
        <dbReference type="Proteomes" id="UP000887013"/>
    </source>
</evidence>
<protein>
    <submittedName>
        <fullName evidence="1">Uncharacterized protein</fullName>
    </submittedName>
</protein>